<comment type="similarity">
    <text evidence="2">Belongs to the CpxP/Spy family.</text>
</comment>
<dbReference type="GO" id="GO:0051082">
    <property type="term" value="F:unfolded protein binding"/>
    <property type="evidence" value="ECO:0007669"/>
    <property type="project" value="TreeGrafter"/>
</dbReference>
<feature type="signal peptide" evidence="5">
    <location>
        <begin position="1"/>
        <end position="22"/>
    </location>
</feature>
<proteinExistence type="inferred from homology"/>
<accession>A0A1C6YYL0</accession>
<dbReference type="Pfam" id="PF07813">
    <property type="entry name" value="LTXXQ"/>
    <property type="match status" value="1"/>
</dbReference>
<dbReference type="InterPro" id="IPR012899">
    <property type="entry name" value="LTXXQ"/>
</dbReference>
<evidence type="ECO:0000256" key="3">
    <source>
        <dbReference type="ARBA" id="ARBA00022729"/>
    </source>
</evidence>
<evidence type="ECO:0000256" key="4">
    <source>
        <dbReference type="ARBA" id="ARBA00022764"/>
    </source>
</evidence>
<feature type="chain" id="PRO_5008751794" evidence="5">
    <location>
        <begin position="23"/>
        <end position="140"/>
    </location>
</feature>
<organism evidence="6 7">
    <name type="scientific">Hafnia alvei</name>
    <dbReference type="NCBI Taxonomy" id="569"/>
    <lineage>
        <taxon>Bacteria</taxon>
        <taxon>Pseudomonadati</taxon>
        <taxon>Pseudomonadota</taxon>
        <taxon>Gammaproteobacteria</taxon>
        <taxon>Enterobacterales</taxon>
        <taxon>Hafniaceae</taxon>
        <taxon>Hafnia</taxon>
    </lineage>
</organism>
<gene>
    <name evidence="6" type="ORF">BN1044_01341</name>
</gene>
<evidence type="ECO:0000313" key="6">
    <source>
        <dbReference type="EMBL" id="SCM51871.1"/>
    </source>
</evidence>
<dbReference type="Proteomes" id="UP000094844">
    <property type="component" value="Unassembled WGS sequence"/>
</dbReference>
<keyword evidence="4" id="KW-0574">Periplasm</keyword>
<evidence type="ECO:0000256" key="1">
    <source>
        <dbReference type="ARBA" id="ARBA00004418"/>
    </source>
</evidence>
<dbReference type="Gene3D" id="1.20.120.1490">
    <property type="match status" value="1"/>
</dbReference>
<evidence type="ECO:0000256" key="5">
    <source>
        <dbReference type="SAM" id="SignalP"/>
    </source>
</evidence>
<reference evidence="6 7" key="1">
    <citation type="submission" date="2016-09" db="EMBL/GenBank/DDBJ databases">
        <authorList>
            <person name="Capua I."/>
            <person name="De Benedictis P."/>
            <person name="Joannis T."/>
            <person name="Lombin L.H."/>
            <person name="Cattoli G."/>
        </authorList>
    </citation>
    <scope>NUCLEOTIDE SEQUENCE [LARGE SCALE GENOMIC DNA]</scope>
    <source>
        <strain evidence="6 7">GB001</strain>
    </source>
</reference>
<sequence>MNKFSKLTLAASALVFSGLALASSNTNANTQPEAQQDPMIQHLHLNSSQVDKIKALRAETDKKMASIDTKDIQNGLLINIIDSGKWDETAVKKQIAAFGKAQEQARYYRMQYFFNLSKILTPEQKAQVKNDLAQEMEQQQ</sequence>
<dbReference type="RefSeq" id="WP_072308047.1">
    <property type="nucleotide sequence ID" value="NZ_FMIQ01000026.1"/>
</dbReference>
<dbReference type="OrthoDB" id="6491232at2"/>
<evidence type="ECO:0000313" key="7">
    <source>
        <dbReference type="Proteomes" id="UP000094844"/>
    </source>
</evidence>
<keyword evidence="3 5" id="KW-0732">Signal</keyword>
<dbReference type="EMBL" id="FMIQ01000026">
    <property type="protein sequence ID" value="SCM51871.1"/>
    <property type="molecule type" value="Genomic_DNA"/>
</dbReference>
<dbReference type="PANTHER" id="PTHR38102:SF1">
    <property type="entry name" value="PERIPLASMIC CHAPERONE SPY"/>
    <property type="match status" value="1"/>
</dbReference>
<dbReference type="AlphaFoldDB" id="A0A1C6YYL0"/>
<dbReference type="GO" id="GO:0030288">
    <property type="term" value="C:outer membrane-bounded periplasmic space"/>
    <property type="evidence" value="ECO:0007669"/>
    <property type="project" value="TreeGrafter"/>
</dbReference>
<evidence type="ECO:0000256" key="2">
    <source>
        <dbReference type="ARBA" id="ARBA00008441"/>
    </source>
</evidence>
<name>A0A1C6YYL0_HAFAL</name>
<dbReference type="PANTHER" id="PTHR38102">
    <property type="entry name" value="PERIPLASMIC CHAPERONE SPY"/>
    <property type="match status" value="1"/>
</dbReference>
<comment type="subcellular location">
    <subcellularLocation>
        <location evidence="1">Periplasm</location>
    </subcellularLocation>
</comment>
<dbReference type="InterPro" id="IPR052211">
    <property type="entry name" value="Cpx_auxiliary_protein"/>
</dbReference>
<protein>
    <submittedName>
        <fullName evidence="6">Protein refolding chaperone Spy/CpxP family</fullName>
    </submittedName>
</protein>